<name>A0A8H2WB56_9AGAM</name>
<protein>
    <recommendedName>
        <fullName evidence="1">Alpha/beta hydrolase fold-3 domain-containing protein</fullName>
    </recommendedName>
</protein>
<evidence type="ECO:0000313" key="3">
    <source>
        <dbReference type="Proteomes" id="UP000663826"/>
    </source>
</evidence>
<dbReference type="PANTHER" id="PTHR23024">
    <property type="entry name" value="ARYLACETAMIDE DEACETYLASE"/>
    <property type="match status" value="1"/>
</dbReference>
<evidence type="ECO:0000259" key="1">
    <source>
        <dbReference type="Pfam" id="PF07859"/>
    </source>
</evidence>
<feature type="domain" description="Alpha/beta hydrolase fold-3" evidence="1">
    <location>
        <begin position="216"/>
        <end position="253"/>
    </location>
</feature>
<feature type="domain" description="Alpha/beta hydrolase fold-3" evidence="1">
    <location>
        <begin position="96"/>
        <end position="209"/>
    </location>
</feature>
<dbReference type="PANTHER" id="PTHR23024:SF557">
    <property type="entry name" value="AB HYDROLASE SUPERFAMILY PROTEIN C1039.03"/>
    <property type="match status" value="1"/>
</dbReference>
<reference evidence="2" key="1">
    <citation type="submission" date="2021-01" db="EMBL/GenBank/DDBJ databases">
        <authorList>
            <person name="Kaushik A."/>
        </authorList>
    </citation>
    <scope>NUCLEOTIDE SEQUENCE</scope>
    <source>
        <strain evidence="2">AG1-1B</strain>
    </source>
</reference>
<comment type="caution">
    <text evidence="2">The sequence shown here is derived from an EMBL/GenBank/DDBJ whole genome shotgun (WGS) entry which is preliminary data.</text>
</comment>
<dbReference type="SUPFAM" id="SSF53474">
    <property type="entry name" value="alpha/beta-Hydrolases"/>
    <property type="match status" value="1"/>
</dbReference>
<organism evidence="2 3">
    <name type="scientific">Rhizoctonia solani</name>
    <dbReference type="NCBI Taxonomy" id="456999"/>
    <lineage>
        <taxon>Eukaryota</taxon>
        <taxon>Fungi</taxon>
        <taxon>Dikarya</taxon>
        <taxon>Basidiomycota</taxon>
        <taxon>Agaricomycotina</taxon>
        <taxon>Agaricomycetes</taxon>
        <taxon>Cantharellales</taxon>
        <taxon>Ceratobasidiaceae</taxon>
        <taxon>Rhizoctonia</taxon>
    </lineage>
</organism>
<dbReference type="InterPro" id="IPR050466">
    <property type="entry name" value="Carboxylest/Gibb_receptor"/>
</dbReference>
<proteinExistence type="predicted"/>
<dbReference type="EMBL" id="CAJMWQ010000364">
    <property type="protein sequence ID" value="CAE6354669.1"/>
    <property type="molecule type" value="Genomic_DNA"/>
</dbReference>
<accession>A0A8H2WB56</accession>
<dbReference type="Pfam" id="PF07859">
    <property type="entry name" value="Abhydrolase_3"/>
    <property type="match status" value="2"/>
</dbReference>
<evidence type="ECO:0000313" key="2">
    <source>
        <dbReference type="EMBL" id="CAE6354669.1"/>
    </source>
</evidence>
<dbReference type="Gene3D" id="3.40.50.1820">
    <property type="entry name" value="alpha/beta hydrolase"/>
    <property type="match status" value="1"/>
</dbReference>
<gene>
    <name evidence="2" type="ORF">RDB_LOCUS9130</name>
</gene>
<dbReference type="InterPro" id="IPR029058">
    <property type="entry name" value="AB_hydrolase_fold"/>
</dbReference>
<dbReference type="Proteomes" id="UP000663826">
    <property type="component" value="Unassembled WGS sequence"/>
</dbReference>
<dbReference type="InterPro" id="IPR013094">
    <property type="entry name" value="AB_hydrolase_3"/>
</dbReference>
<dbReference type="GO" id="GO:0016787">
    <property type="term" value="F:hydrolase activity"/>
    <property type="evidence" value="ECO:0007669"/>
    <property type="project" value="InterPro"/>
</dbReference>
<dbReference type="AlphaFoldDB" id="A0A8H2WB56"/>
<sequence>MDMIDPPTFNNPIHPDVAPYLDAEYAVFHNKHLADRPGIYKLPWNPTCRVGSANPGELDPCDVSSVRDLTIPGTPPVKVRVFVPPGEKPEGGWPALVYFHGGGWVLGNIDSENSFCTRTCITAKCIVISVDYRLAPEHVFPAAVDDCWTAIEWIYKHGSVELAINSLNIAVGGSSAGGNLSAVMTQRAAQRSPALPIKYQVLIVPVTDNTVQEDGVAELDILRSEGEAYAQKLKEAGKNVELVVYKGAPHSVFMMDKAVTISFRLGEDAAQALYKAFYSS</sequence>